<dbReference type="InterPro" id="IPR006674">
    <property type="entry name" value="HD_domain"/>
</dbReference>
<dbReference type="EMBL" id="JAEAOA010000085">
    <property type="protein sequence ID" value="KAK3604943.1"/>
    <property type="molecule type" value="Genomic_DNA"/>
</dbReference>
<accession>A0AAE0T850</accession>
<dbReference type="Gene3D" id="1.10.246.80">
    <property type="match status" value="1"/>
</dbReference>
<reference evidence="16" key="2">
    <citation type="journal article" date="2021" name="Genome Biol. Evol.">
        <title>Developing a high-quality reference genome for a parasitic bivalve with doubly uniparental inheritance (Bivalvia: Unionida).</title>
        <authorList>
            <person name="Smith C.H."/>
        </authorList>
    </citation>
    <scope>NUCLEOTIDE SEQUENCE</scope>
    <source>
        <strain evidence="16">CHS0354</strain>
        <tissue evidence="16">Mantle</tissue>
    </source>
</reference>
<dbReference type="Pfam" id="PF01966">
    <property type="entry name" value="HD"/>
    <property type="match status" value="1"/>
</dbReference>
<dbReference type="InterPro" id="IPR002646">
    <property type="entry name" value="PolA_pol_head_dom"/>
</dbReference>
<comment type="similarity">
    <text evidence="2 12">Belongs to the tRNA nucleotidyltransferase/poly(A) polymerase family.</text>
</comment>
<dbReference type="SUPFAM" id="SSF81301">
    <property type="entry name" value="Nucleotidyltransferase"/>
    <property type="match status" value="1"/>
</dbReference>
<evidence type="ECO:0000256" key="5">
    <source>
        <dbReference type="ARBA" id="ARBA00022695"/>
    </source>
</evidence>
<reference evidence="16" key="1">
    <citation type="journal article" date="2021" name="Genome Biol. Evol.">
        <title>A High-Quality Reference Genome for a Parasitic Bivalve with Doubly Uniparental Inheritance (Bivalvia: Unionida).</title>
        <authorList>
            <person name="Smith C.H."/>
        </authorList>
    </citation>
    <scope>NUCLEOTIDE SEQUENCE</scope>
    <source>
        <strain evidence="16">CHS0354</strain>
    </source>
</reference>
<keyword evidence="7" id="KW-0547">Nucleotide-binding</keyword>
<evidence type="ECO:0000256" key="8">
    <source>
        <dbReference type="ARBA" id="ARBA00022800"/>
    </source>
</evidence>
<evidence type="ECO:0000256" key="4">
    <source>
        <dbReference type="ARBA" id="ARBA00022694"/>
    </source>
</evidence>
<dbReference type="GO" id="GO:0042245">
    <property type="term" value="P:RNA repair"/>
    <property type="evidence" value="ECO:0007669"/>
    <property type="project" value="UniProtKB-KW"/>
</dbReference>
<dbReference type="AlphaFoldDB" id="A0AAE0T850"/>
<keyword evidence="17" id="KW-1185">Reference proteome</keyword>
<dbReference type="Proteomes" id="UP001195483">
    <property type="component" value="Unassembled WGS sequence"/>
</dbReference>
<dbReference type="PANTHER" id="PTHR47545">
    <property type="entry name" value="MULTIFUNCTIONAL CCA PROTEIN"/>
    <property type="match status" value="1"/>
</dbReference>
<keyword evidence="11 12" id="KW-0694">RNA-binding</keyword>
<dbReference type="GO" id="GO:0046872">
    <property type="term" value="F:metal ion binding"/>
    <property type="evidence" value="ECO:0007669"/>
    <property type="project" value="UniProtKB-KW"/>
</dbReference>
<evidence type="ECO:0000256" key="1">
    <source>
        <dbReference type="ARBA" id="ARBA00001946"/>
    </source>
</evidence>
<comment type="caution">
    <text evidence="16">The sequence shown here is derived from an EMBL/GenBank/DDBJ whole genome shotgun (WGS) entry which is preliminary data.</text>
</comment>
<evidence type="ECO:0000256" key="10">
    <source>
        <dbReference type="ARBA" id="ARBA00022842"/>
    </source>
</evidence>
<dbReference type="Gene3D" id="1.10.3090.10">
    <property type="entry name" value="cca-adding enzyme, domain 2"/>
    <property type="match status" value="1"/>
</dbReference>
<dbReference type="SUPFAM" id="SSF81891">
    <property type="entry name" value="Poly A polymerase C-terminal region-like"/>
    <property type="match status" value="1"/>
</dbReference>
<dbReference type="GO" id="GO:0016779">
    <property type="term" value="F:nucleotidyltransferase activity"/>
    <property type="evidence" value="ECO:0007669"/>
    <property type="project" value="UniProtKB-KW"/>
</dbReference>
<evidence type="ECO:0000256" key="7">
    <source>
        <dbReference type="ARBA" id="ARBA00022741"/>
    </source>
</evidence>
<keyword evidence="4" id="KW-0819">tRNA processing</keyword>
<dbReference type="InterPro" id="IPR032828">
    <property type="entry name" value="PolyA_RNA-bd"/>
</dbReference>
<dbReference type="Pfam" id="PF01743">
    <property type="entry name" value="PolyA_pol"/>
    <property type="match status" value="1"/>
</dbReference>
<proteinExistence type="inferred from homology"/>
<dbReference type="InterPro" id="IPR006675">
    <property type="entry name" value="HDIG_dom"/>
</dbReference>
<keyword evidence="9" id="KW-0067">ATP-binding</keyword>
<sequence>MFGIVPKTLWQKKIKPDELNRIPMSARAMLIIGNGKIILVDTGTGQKLNEKQKERLYESLKGLNYAVFKRFRTARFDIFEDKTFGKITIEVVGARKESYHHESRNPITEIGTLSDDLGRRDFTINAFAICLNSDSYGKLIDLHHGQSDLTNKILRTPLDPTITFSDDPLRMLRAARFASQLGFTIEEKTKAAMNINAERISIVSNERISQEFLKIMASTKPSVGLSILFETNLLESIMPELNKLHGVEQIDGKGHKDVFWHTLQVVDNVALTSENIWLRMAALLHDVGKPRTKRFQEDKGWTFHGHDAVGAKMAHGIFKRMCLPFEHLNYVQKLIRLHLRPIPLSKEEITDTAIRRLMVEAGEDIGDLMKLCKADVTSKNANKVRRVLDNFSRVETKIDEVEQKDLWAKWRPPINGNDIMQLFDIKEGKTVGRLKLLVENAILDGVIPHDRDAAIQFLKDNMNRTYLNN</sequence>
<feature type="domain" description="tRNA nucleotidyltransferase/poly(A) polymerase RNA and SrmB- binding" evidence="15">
    <location>
        <begin position="182"/>
        <end position="242"/>
    </location>
</feature>
<keyword evidence="6" id="KW-0479">Metal-binding</keyword>
<dbReference type="GO" id="GO:0003723">
    <property type="term" value="F:RNA binding"/>
    <property type="evidence" value="ECO:0007669"/>
    <property type="project" value="UniProtKB-KW"/>
</dbReference>
<dbReference type="InterPro" id="IPR003607">
    <property type="entry name" value="HD/PDEase_dom"/>
</dbReference>
<dbReference type="NCBIfam" id="TIGR00277">
    <property type="entry name" value="HDIG"/>
    <property type="match status" value="1"/>
</dbReference>
<feature type="domain" description="HD" evidence="14">
    <location>
        <begin position="259"/>
        <end position="350"/>
    </location>
</feature>
<evidence type="ECO:0000259" key="15">
    <source>
        <dbReference type="Pfam" id="PF12627"/>
    </source>
</evidence>
<dbReference type="InterPro" id="IPR050124">
    <property type="entry name" value="tRNA_CCA-adding_enzyme"/>
</dbReference>
<evidence type="ECO:0000313" key="17">
    <source>
        <dbReference type="Proteomes" id="UP001195483"/>
    </source>
</evidence>
<dbReference type="CDD" id="cd00077">
    <property type="entry name" value="HDc"/>
    <property type="match status" value="1"/>
</dbReference>
<dbReference type="PANTHER" id="PTHR47545:SF1">
    <property type="entry name" value="MULTIFUNCTIONAL CCA PROTEIN"/>
    <property type="match status" value="1"/>
</dbReference>
<comment type="cofactor">
    <cofactor evidence="1">
        <name>Mg(2+)</name>
        <dbReference type="ChEBI" id="CHEBI:18420"/>
    </cofactor>
</comment>
<evidence type="ECO:0000256" key="3">
    <source>
        <dbReference type="ARBA" id="ARBA00022679"/>
    </source>
</evidence>
<keyword evidence="8" id="KW-0692">RNA repair</keyword>
<evidence type="ECO:0000313" key="16">
    <source>
        <dbReference type="EMBL" id="KAK3604943.1"/>
    </source>
</evidence>
<reference evidence="16" key="3">
    <citation type="submission" date="2023-05" db="EMBL/GenBank/DDBJ databases">
        <authorList>
            <person name="Smith C.H."/>
        </authorList>
    </citation>
    <scope>NUCLEOTIDE SEQUENCE</scope>
    <source>
        <strain evidence="16">CHS0354</strain>
        <tissue evidence="16">Mantle</tissue>
    </source>
</reference>
<dbReference type="InterPro" id="IPR043519">
    <property type="entry name" value="NT_sf"/>
</dbReference>
<keyword evidence="3 12" id="KW-0808">Transferase</keyword>
<evidence type="ECO:0000259" key="14">
    <source>
        <dbReference type="Pfam" id="PF01966"/>
    </source>
</evidence>
<protein>
    <recommendedName>
        <fullName evidence="18">tRNA nucleotidyltransferase</fullName>
    </recommendedName>
</protein>
<evidence type="ECO:0000256" key="2">
    <source>
        <dbReference type="ARBA" id="ARBA00007265"/>
    </source>
</evidence>
<evidence type="ECO:0000256" key="11">
    <source>
        <dbReference type="ARBA" id="ARBA00022884"/>
    </source>
</evidence>
<organism evidence="16 17">
    <name type="scientific">Potamilus streckersoni</name>
    <dbReference type="NCBI Taxonomy" id="2493646"/>
    <lineage>
        <taxon>Eukaryota</taxon>
        <taxon>Metazoa</taxon>
        <taxon>Spiralia</taxon>
        <taxon>Lophotrochozoa</taxon>
        <taxon>Mollusca</taxon>
        <taxon>Bivalvia</taxon>
        <taxon>Autobranchia</taxon>
        <taxon>Heteroconchia</taxon>
        <taxon>Palaeoheterodonta</taxon>
        <taxon>Unionida</taxon>
        <taxon>Unionoidea</taxon>
        <taxon>Unionidae</taxon>
        <taxon>Ambleminae</taxon>
        <taxon>Lampsilini</taxon>
        <taxon>Potamilus</taxon>
    </lineage>
</organism>
<dbReference type="GO" id="GO:0001680">
    <property type="term" value="P:tRNA 3'-terminal CCA addition"/>
    <property type="evidence" value="ECO:0007669"/>
    <property type="project" value="UniProtKB-ARBA"/>
</dbReference>
<evidence type="ECO:0000259" key="13">
    <source>
        <dbReference type="Pfam" id="PF01743"/>
    </source>
</evidence>
<evidence type="ECO:0000256" key="9">
    <source>
        <dbReference type="ARBA" id="ARBA00022840"/>
    </source>
</evidence>
<dbReference type="Gene3D" id="3.30.460.10">
    <property type="entry name" value="Beta Polymerase, domain 2"/>
    <property type="match status" value="1"/>
</dbReference>
<name>A0AAE0T850_9BIVA</name>
<dbReference type="Pfam" id="PF12627">
    <property type="entry name" value="PolyA_pol_RNAbd"/>
    <property type="match status" value="1"/>
</dbReference>
<gene>
    <name evidence="16" type="ORF">CHS0354_000607</name>
</gene>
<keyword evidence="10" id="KW-0460">Magnesium</keyword>
<evidence type="ECO:0000256" key="6">
    <source>
        <dbReference type="ARBA" id="ARBA00022723"/>
    </source>
</evidence>
<evidence type="ECO:0000256" key="12">
    <source>
        <dbReference type="RuleBase" id="RU003953"/>
    </source>
</evidence>
<keyword evidence="5" id="KW-0548">Nucleotidyltransferase</keyword>
<feature type="domain" description="Poly A polymerase head" evidence="13">
    <location>
        <begin position="68"/>
        <end position="155"/>
    </location>
</feature>
<dbReference type="GO" id="GO:0005524">
    <property type="term" value="F:ATP binding"/>
    <property type="evidence" value="ECO:0007669"/>
    <property type="project" value="UniProtKB-KW"/>
</dbReference>
<evidence type="ECO:0008006" key="18">
    <source>
        <dbReference type="Google" id="ProtNLM"/>
    </source>
</evidence>